<dbReference type="PANTHER" id="PTHR33546:SF1">
    <property type="entry name" value="LARGE, MULTIFUNCTIONAL SECRETED PROTEIN"/>
    <property type="match status" value="1"/>
</dbReference>
<organism evidence="2 3">
    <name type="scientific">Stakelama marina</name>
    <dbReference type="NCBI Taxonomy" id="2826939"/>
    <lineage>
        <taxon>Bacteria</taxon>
        <taxon>Pseudomonadati</taxon>
        <taxon>Pseudomonadota</taxon>
        <taxon>Alphaproteobacteria</taxon>
        <taxon>Sphingomonadales</taxon>
        <taxon>Sphingomonadaceae</taxon>
        <taxon>Stakelama</taxon>
    </lineage>
</organism>
<proteinExistence type="predicted"/>
<accession>A0A8T4II58</accession>
<dbReference type="EMBL" id="JAGRQC010000004">
    <property type="protein sequence ID" value="MBR0553564.1"/>
    <property type="molecule type" value="Genomic_DNA"/>
</dbReference>
<dbReference type="Gene3D" id="2.120.10.30">
    <property type="entry name" value="TolB, C-terminal domain"/>
    <property type="match status" value="1"/>
</dbReference>
<dbReference type="Proteomes" id="UP000676996">
    <property type="component" value="Unassembled WGS sequence"/>
</dbReference>
<dbReference type="PANTHER" id="PTHR33546">
    <property type="entry name" value="LARGE, MULTIFUNCTIONAL SECRETED PROTEIN-RELATED"/>
    <property type="match status" value="1"/>
</dbReference>
<comment type="caution">
    <text evidence="2">The sequence shown here is derived from an EMBL/GenBank/DDBJ whole genome shotgun (WGS) entry which is preliminary data.</text>
</comment>
<sequence>MRRHILISLGLLLLLAIGTIIWLLTPDRAQLSELAVTGRVPQLSVPREQTIPTVDVAKAVGWKQGETPTPAAGLKVAAFARGLDHPRWLYALPNGDVLVAETNSPPRKDGGIKGWVRKKLMHRAGADVPSANRITLLRDTTGDGKADQRSVLLSGLNSPFGMALVGDWLYVADTDALLRFPYKPGETRISAKPEKIIDLPGGGDHWTRNILPDPADGTLWVTIGSSTNLADNGMAAERGRARIIKVDPKTKTARVFATGLRNPNGLAVNPDSGRLWTVVNARDMMGSDMPPDYLTEVNFGNFYGWPWYFWGGYKDPRIDSVGPDGEDMRQYVARPDYALGAHTAPLGLTFAAGTDLGKRFSRGAFIGEHGSWNRVPPSGYKVVFVPFSANGFPAKATKPINVLTGFLDKNGDARGRPAGVIAGPKGALLVADDVGNIVWRVTATKSNSDAREAAQSAGE</sequence>
<dbReference type="AlphaFoldDB" id="A0A8T4II58"/>
<evidence type="ECO:0000259" key="1">
    <source>
        <dbReference type="Pfam" id="PF22807"/>
    </source>
</evidence>
<dbReference type="SUPFAM" id="SSF50952">
    <property type="entry name" value="Soluble quinoprotein glucose dehydrogenase"/>
    <property type="match status" value="1"/>
</dbReference>
<reference evidence="2" key="1">
    <citation type="submission" date="2021-04" db="EMBL/GenBank/DDBJ databases">
        <title>Ouciella asimina sp. nov., isolated from the surface seawater in the hydrothermal field of Okinawa Trough.</title>
        <authorList>
            <person name="Shuang W."/>
        </authorList>
    </citation>
    <scope>NUCLEOTIDE SEQUENCE</scope>
    <source>
        <strain evidence="2">LXI357</strain>
    </source>
</reference>
<keyword evidence="3" id="KW-1185">Reference proteome</keyword>
<evidence type="ECO:0000313" key="3">
    <source>
        <dbReference type="Proteomes" id="UP000676996"/>
    </source>
</evidence>
<dbReference type="InterPro" id="IPR011041">
    <property type="entry name" value="Quinoprot_gluc/sorb_DH_b-prop"/>
</dbReference>
<name>A0A8T4II58_9SPHN</name>
<evidence type="ECO:0000313" key="2">
    <source>
        <dbReference type="EMBL" id="MBR0553564.1"/>
    </source>
</evidence>
<dbReference type="InterPro" id="IPR054539">
    <property type="entry name" value="Beta-prop_PDH"/>
</dbReference>
<feature type="domain" description="Pyrroloquinoline quinone-dependent pyranose dehydrogenase beta-propeller" evidence="1">
    <location>
        <begin position="332"/>
        <end position="439"/>
    </location>
</feature>
<dbReference type="InterPro" id="IPR011042">
    <property type="entry name" value="6-blade_b-propeller_TolB-like"/>
</dbReference>
<feature type="domain" description="Pyrroloquinoline quinone-dependent pyranose dehydrogenase beta-propeller" evidence="1">
    <location>
        <begin position="71"/>
        <end position="285"/>
    </location>
</feature>
<dbReference type="Pfam" id="PF22807">
    <property type="entry name" value="TrAA12"/>
    <property type="match status" value="2"/>
</dbReference>
<protein>
    <submittedName>
        <fullName evidence="2">Sorbosone dehydrogenase family protein</fullName>
    </submittedName>
</protein>
<gene>
    <name evidence="2" type="ORF">J7S20_13725</name>
</gene>
<dbReference type="RefSeq" id="WP_284054809.1">
    <property type="nucleotide sequence ID" value="NZ_JAGRQC010000004.1"/>
</dbReference>